<reference evidence="2" key="1">
    <citation type="journal article" date="2014" name="Science">
        <title>Ancient hybridizations among the ancestral genomes of bread wheat.</title>
        <authorList>
            <consortium name="International Wheat Genome Sequencing Consortium,"/>
            <person name="Marcussen T."/>
            <person name="Sandve S.R."/>
            <person name="Heier L."/>
            <person name="Spannagl M."/>
            <person name="Pfeifer M."/>
            <person name="Jakobsen K.S."/>
            <person name="Wulff B.B."/>
            <person name="Steuernagel B."/>
            <person name="Mayer K.F."/>
            <person name="Olsen O.A."/>
        </authorList>
    </citation>
    <scope>NUCLEOTIDE SEQUENCE [LARGE SCALE GENOMIC DNA]</scope>
    <source>
        <strain evidence="2">cv. AL8/78</strain>
    </source>
</reference>
<name>A0A453BAZ8_AEGTS</name>
<reference evidence="1" key="5">
    <citation type="journal article" date="2021" name="G3 (Bethesda)">
        <title>Aegilops tauschii genome assembly Aet v5.0 features greater sequence contiguity and improved annotation.</title>
        <authorList>
            <person name="Wang L."/>
            <person name="Zhu T."/>
            <person name="Rodriguez J.C."/>
            <person name="Deal K.R."/>
            <person name="Dubcovsky J."/>
            <person name="McGuire P.E."/>
            <person name="Lux T."/>
            <person name="Spannagl M."/>
            <person name="Mayer K.F.X."/>
            <person name="Baldrich P."/>
            <person name="Meyers B.C."/>
            <person name="Huo N."/>
            <person name="Gu Y.Q."/>
            <person name="Zhou H."/>
            <person name="Devos K.M."/>
            <person name="Bennetzen J.L."/>
            <person name="Unver T."/>
            <person name="Budak H."/>
            <person name="Gulick P.J."/>
            <person name="Galiba G."/>
            <person name="Kalapos B."/>
            <person name="Nelson D.R."/>
            <person name="Li P."/>
            <person name="You F.M."/>
            <person name="Luo M.C."/>
            <person name="Dvorak J."/>
        </authorList>
    </citation>
    <scope>NUCLEOTIDE SEQUENCE [LARGE SCALE GENOMIC DNA]</scope>
    <source>
        <strain evidence="1">cv. AL8/78</strain>
    </source>
</reference>
<accession>A0A453BAZ8</accession>
<dbReference type="AlphaFoldDB" id="A0A453BAZ8"/>
<dbReference type="Proteomes" id="UP000015105">
    <property type="component" value="Chromosome 2D"/>
</dbReference>
<dbReference type="Gramene" id="AET2Gv20432500.3">
    <property type="protein sequence ID" value="AET2Gv20432500.3"/>
    <property type="gene ID" value="AET2Gv20432500"/>
</dbReference>
<dbReference type="EnsemblPlants" id="AET2Gv20432500.3">
    <property type="protein sequence ID" value="AET2Gv20432500.3"/>
    <property type="gene ID" value="AET2Gv20432500"/>
</dbReference>
<proteinExistence type="predicted"/>
<reference evidence="1" key="4">
    <citation type="submission" date="2019-03" db="UniProtKB">
        <authorList>
            <consortium name="EnsemblPlants"/>
        </authorList>
    </citation>
    <scope>IDENTIFICATION</scope>
</reference>
<reference evidence="1" key="3">
    <citation type="journal article" date="2017" name="Nature">
        <title>Genome sequence of the progenitor of the wheat D genome Aegilops tauschii.</title>
        <authorList>
            <person name="Luo M.C."/>
            <person name="Gu Y.Q."/>
            <person name="Puiu D."/>
            <person name="Wang H."/>
            <person name="Twardziok S.O."/>
            <person name="Deal K.R."/>
            <person name="Huo N."/>
            <person name="Zhu T."/>
            <person name="Wang L."/>
            <person name="Wang Y."/>
            <person name="McGuire P.E."/>
            <person name="Liu S."/>
            <person name="Long H."/>
            <person name="Ramasamy R.K."/>
            <person name="Rodriguez J.C."/>
            <person name="Van S.L."/>
            <person name="Yuan L."/>
            <person name="Wang Z."/>
            <person name="Xia Z."/>
            <person name="Xiao L."/>
            <person name="Anderson O.D."/>
            <person name="Ouyang S."/>
            <person name="Liang Y."/>
            <person name="Zimin A.V."/>
            <person name="Pertea G."/>
            <person name="Qi P."/>
            <person name="Bennetzen J.L."/>
            <person name="Dai X."/>
            <person name="Dawson M.W."/>
            <person name="Muller H.G."/>
            <person name="Kugler K."/>
            <person name="Rivarola-Duarte L."/>
            <person name="Spannagl M."/>
            <person name="Mayer K.F.X."/>
            <person name="Lu F.H."/>
            <person name="Bevan M.W."/>
            <person name="Leroy P."/>
            <person name="Li P."/>
            <person name="You F.M."/>
            <person name="Sun Q."/>
            <person name="Liu Z."/>
            <person name="Lyons E."/>
            <person name="Wicker T."/>
            <person name="Salzberg S.L."/>
            <person name="Devos K.M."/>
            <person name="Dvorak J."/>
        </authorList>
    </citation>
    <scope>NUCLEOTIDE SEQUENCE [LARGE SCALE GENOMIC DNA]</scope>
    <source>
        <strain evidence="1">cv. AL8/78</strain>
    </source>
</reference>
<organism evidence="1 2">
    <name type="scientific">Aegilops tauschii subsp. strangulata</name>
    <name type="common">Goatgrass</name>
    <dbReference type="NCBI Taxonomy" id="200361"/>
    <lineage>
        <taxon>Eukaryota</taxon>
        <taxon>Viridiplantae</taxon>
        <taxon>Streptophyta</taxon>
        <taxon>Embryophyta</taxon>
        <taxon>Tracheophyta</taxon>
        <taxon>Spermatophyta</taxon>
        <taxon>Magnoliopsida</taxon>
        <taxon>Liliopsida</taxon>
        <taxon>Poales</taxon>
        <taxon>Poaceae</taxon>
        <taxon>BOP clade</taxon>
        <taxon>Pooideae</taxon>
        <taxon>Triticodae</taxon>
        <taxon>Triticeae</taxon>
        <taxon>Triticinae</taxon>
        <taxon>Aegilops</taxon>
    </lineage>
</organism>
<sequence>GTREVELATEVAPYGCRGPPTGWNRSGTMCFGRQRRLRGMQYGMDRASRGWAFFARLVHATEVFEESVPGLLVKHVDVSVLPLLKTPPCRLGPYLPSRPSATWSMMPDCFLFGWIGSNHTVSYASSSVFFLKFSMVLGLILNKELKLVLSFWLWPALYCWYRLLYYCLEWQIFTEMG</sequence>
<evidence type="ECO:0000313" key="2">
    <source>
        <dbReference type="Proteomes" id="UP000015105"/>
    </source>
</evidence>
<keyword evidence="2" id="KW-1185">Reference proteome</keyword>
<protein>
    <submittedName>
        <fullName evidence="1">Uncharacterized protein</fullName>
    </submittedName>
</protein>
<evidence type="ECO:0000313" key="1">
    <source>
        <dbReference type="EnsemblPlants" id="AET2Gv20432500.3"/>
    </source>
</evidence>
<reference evidence="2" key="2">
    <citation type="journal article" date="2017" name="Nat. Plants">
        <title>The Aegilops tauschii genome reveals multiple impacts of transposons.</title>
        <authorList>
            <person name="Zhao G."/>
            <person name="Zou C."/>
            <person name="Li K."/>
            <person name="Wang K."/>
            <person name="Li T."/>
            <person name="Gao L."/>
            <person name="Zhang X."/>
            <person name="Wang H."/>
            <person name="Yang Z."/>
            <person name="Liu X."/>
            <person name="Jiang W."/>
            <person name="Mao L."/>
            <person name="Kong X."/>
            <person name="Jiao Y."/>
            <person name="Jia J."/>
        </authorList>
    </citation>
    <scope>NUCLEOTIDE SEQUENCE [LARGE SCALE GENOMIC DNA]</scope>
    <source>
        <strain evidence="2">cv. AL8/78</strain>
    </source>
</reference>